<dbReference type="Gene3D" id="3.40.50.300">
    <property type="entry name" value="P-loop containing nucleotide triphosphate hydrolases"/>
    <property type="match status" value="1"/>
</dbReference>
<evidence type="ECO:0000256" key="3">
    <source>
        <dbReference type="ARBA" id="ARBA00022840"/>
    </source>
</evidence>
<keyword evidence="3" id="KW-0067">ATP-binding</keyword>
<dbReference type="GO" id="GO:0016887">
    <property type="term" value="F:ATP hydrolysis activity"/>
    <property type="evidence" value="ECO:0007669"/>
    <property type="project" value="InterPro"/>
</dbReference>
<dbReference type="Pfam" id="PF03969">
    <property type="entry name" value="AFG1_ATPase"/>
    <property type="match status" value="2"/>
</dbReference>
<feature type="compositionally biased region" description="Polar residues" evidence="4">
    <location>
        <begin position="486"/>
        <end position="496"/>
    </location>
</feature>
<proteinExistence type="inferred from homology"/>
<dbReference type="PANTHER" id="PTHR12169:SF2">
    <property type="entry name" value="AFG1P"/>
    <property type="match status" value="1"/>
</dbReference>
<dbReference type="EMBL" id="JANBVN010000152">
    <property type="protein sequence ID" value="KAJ9137996.1"/>
    <property type="molecule type" value="Genomic_DNA"/>
</dbReference>
<keyword evidence="6" id="KW-1185">Reference proteome</keyword>
<sequence>MSRLASKTSLTITDPLIKYQSLVATGVCSPDLAQHRLAHHLQKLYERLKDYSPQTEYRARLAAITRAIDSATSKSAALAAAQGGRELAVPSHPIWRNPFFERLLKREARTAGGGLALTRVLSGRQGAVEIDSPKGLFLSGDVGTGKSMLLDLLAEGLPNARKRRWHFNTFMLYALSRLEGYRKEMYSGLSTGEGGEAEYSLLRLGKEMVEESPVLFLDEFQLPDRAASKILGNLFVVFFQLGGVLVASSNRMPEELERASGEYGVVPQRGLGRMLGLGRRRKQKGELFGGTSDFAAFLEVLKARCEFWHMEGGRDWRRREGVEMRELKEVVAGGAAEIAAADVEEEEEPLGGQEAQKRPAKYFIDRDDSAEWEKLVSRDAPWQPASLVVYGRTVTVPRQHGGVSFWDFSKLVHSFGPADYITLASNYHTFIIDNVPVLPLSMKNEARRFITFLDALYESRCKLIIRAAAGPDDLFFPETRRPATPSPGNNSAQDSDNAVYSETISEVFQDQTSPFRPNISTYNPDQDSDFGTEQDVAKKVDFTDTGAFTGEDERFAYARAESRLWEMCSGRWHARTGESWWTPVPAEARHWEGKEASRPLRIDVRERPKIARGDVVFGPVVELEGPIGLEGRNVAELRRREEERARATG</sequence>
<dbReference type="GO" id="GO:0005739">
    <property type="term" value="C:mitochondrion"/>
    <property type="evidence" value="ECO:0007669"/>
    <property type="project" value="TreeGrafter"/>
</dbReference>
<dbReference type="InterPro" id="IPR005654">
    <property type="entry name" value="ATPase_AFG1-like"/>
</dbReference>
<dbReference type="SUPFAM" id="SSF52540">
    <property type="entry name" value="P-loop containing nucleoside triphosphate hydrolases"/>
    <property type="match status" value="1"/>
</dbReference>
<comment type="similarity">
    <text evidence="1">Belongs to the AFG1 ATPase family.</text>
</comment>
<dbReference type="CDD" id="cd00009">
    <property type="entry name" value="AAA"/>
    <property type="match status" value="1"/>
</dbReference>
<evidence type="ECO:0000256" key="4">
    <source>
        <dbReference type="SAM" id="MobiDB-lite"/>
    </source>
</evidence>
<feature type="region of interest" description="Disordered" evidence="4">
    <location>
        <begin position="476"/>
        <end position="496"/>
    </location>
</feature>
<gene>
    <name evidence="5" type="ORF">NKR19_g8014</name>
</gene>
<accession>A0AA38RPS9</accession>
<evidence type="ECO:0000256" key="2">
    <source>
        <dbReference type="ARBA" id="ARBA00022741"/>
    </source>
</evidence>
<dbReference type="AlphaFoldDB" id="A0AA38RPS9"/>
<keyword evidence="2" id="KW-0547">Nucleotide-binding</keyword>
<reference evidence="5" key="1">
    <citation type="submission" date="2022-07" db="EMBL/GenBank/DDBJ databases">
        <title>Fungi with potential for degradation of polypropylene.</title>
        <authorList>
            <person name="Gostincar C."/>
        </authorList>
    </citation>
    <scope>NUCLEOTIDE SEQUENCE</scope>
    <source>
        <strain evidence="5">EXF-13287</strain>
    </source>
</reference>
<comment type="caution">
    <text evidence="5">The sequence shown here is derived from an EMBL/GenBank/DDBJ whole genome shotgun (WGS) entry which is preliminary data.</text>
</comment>
<evidence type="ECO:0000256" key="1">
    <source>
        <dbReference type="ARBA" id="ARBA00010322"/>
    </source>
</evidence>
<protein>
    <submittedName>
        <fullName evidence="5">Lactation elevated protein 1</fullName>
    </submittedName>
</protein>
<evidence type="ECO:0000313" key="5">
    <source>
        <dbReference type="EMBL" id="KAJ9137996.1"/>
    </source>
</evidence>
<dbReference type="Proteomes" id="UP001174691">
    <property type="component" value="Unassembled WGS sequence"/>
</dbReference>
<dbReference type="InterPro" id="IPR027417">
    <property type="entry name" value="P-loop_NTPase"/>
</dbReference>
<dbReference type="GO" id="GO:0005524">
    <property type="term" value="F:ATP binding"/>
    <property type="evidence" value="ECO:0007669"/>
    <property type="project" value="UniProtKB-KW"/>
</dbReference>
<name>A0AA38RPS9_9PEZI</name>
<dbReference type="PANTHER" id="PTHR12169">
    <property type="entry name" value="ATPASE N2B"/>
    <property type="match status" value="1"/>
</dbReference>
<organism evidence="5 6">
    <name type="scientific">Coniochaeta hoffmannii</name>
    <dbReference type="NCBI Taxonomy" id="91930"/>
    <lineage>
        <taxon>Eukaryota</taxon>
        <taxon>Fungi</taxon>
        <taxon>Dikarya</taxon>
        <taxon>Ascomycota</taxon>
        <taxon>Pezizomycotina</taxon>
        <taxon>Sordariomycetes</taxon>
        <taxon>Sordariomycetidae</taxon>
        <taxon>Coniochaetales</taxon>
        <taxon>Coniochaetaceae</taxon>
        <taxon>Coniochaeta</taxon>
    </lineage>
</organism>
<evidence type="ECO:0000313" key="6">
    <source>
        <dbReference type="Proteomes" id="UP001174691"/>
    </source>
</evidence>